<gene>
    <name evidence="2" type="ORF">HY912_16810</name>
</gene>
<proteinExistence type="predicted"/>
<name>A0A9D6V301_9BACT</name>
<reference evidence="2" key="1">
    <citation type="submission" date="2020-07" db="EMBL/GenBank/DDBJ databases">
        <title>Huge and variable diversity of episymbiotic CPR bacteria and DPANN archaea in groundwater ecosystems.</title>
        <authorList>
            <person name="He C.Y."/>
            <person name="Keren R."/>
            <person name="Whittaker M."/>
            <person name="Farag I.F."/>
            <person name="Doudna J."/>
            <person name="Cate J.H.D."/>
            <person name="Banfield J.F."/>
        </authorList>
    </citation>
    <scope>NUCLEOTIDE SEQUENCE</scope>
    <source>
        <strain evidence="2">NC_groundwater_1664_Pr3_B-0.1um_52_9</strain>
    </source>
</reference>
<feature type="compositionally biased region" description="Polar residues" evidence="1">
    <location>
        <begin position="105"/>
        <end position="117"/>
    </location>
</feature>
<dbReference type="Proteomes" id="UP000807825">
    <property type="component" value="Unassembled WGS sequence"/>
</dbReference>
<protein>
    <submittedName>
        <fullName evidence="2">Uncharacterized protein</fullName>
    </submittedName>
</protein>
<feature type="region of interest" description="Disordered" evidence="1">
    <location>
        <begin position="87"/>
        <end position="158"/>
    </location>
</feature>
<dbReference type="EMBL" id="JACRDE010000437">
    <property type="protein sequence ID" value="MBI5251151.1"/>
    <property type="molecule type" value="Genomic_DNA"/>
</dbReference>
<evidence type="ECO:0000313" key="3">
    <source>
        <dbReference type="Proteomes" id="UP000807825"/>
    </source>
</evidence>
<evidence type="ECO:0000256" key="1">
    <source>
        <dbReference type="SAM" id="MobiDB-lite"/>
    </source>
</evidence>
<accession>A0A9D6V301</accession>
<organism evidence="2 3">
    <name type="scientific">Desulfomonile tiedjei</name>
    <dbReference type="NCBI Taxonomy" id="2358"/>
    <lineage>
        <taxon>Bacteria</taxon>
        <taxon>Pseudomonadati</taxon>
        <taxon>Thermodesulfobacteriota</taxon>
        <taxon>Desulfomonilia</taxon>
        <taxon>Desulfomonilales</taxon>
        <taxon>Desulfomonilaceae</taxon>
        <taxon>Desulfomonile</taxon>
    </lineage>
</organism>
<comment type="caution">
    <text evidence="2">The sequence shown here is derived from an EMBL/GenBank/DDBJ whole genome shotgun (WGS) entry which is preliminary data.</text>
</comment>
<dbReference type="AlphaFoldDB" id="A0A9D6V301"/>
<evidence type="ECO:0000313" key="2">
    <source>
        <dbReference type="EMBL" id="MBI5251151.1"/>
    </source>
</evidence>
<sequence length="158" mass="17448">MQNKKILFLLVLTMIVVGAVSYGHAGERFGPWKYYAPYYFPPEGCMGHCWSPLDFLPTYETPPPPRPSYDPGGMTCQAPPAIRKVTSPYSAAVHGSGPIRPQRMYQRSQIDNSTKESASPRVNRRSTESLGTGGPRAVEHPGPQPHSFTRPAPTSRAY</sequence>